<gene>
    <name evidence="2" type="ORF">KIN_18100</name>
</gene>
<feature type="transmembrane region" description="Helical" evidence="1">
    <location>
        <begin position="70"/>
        <end position="94"/>
    </location>
</feature>
<feature type="transmembrane region" description="Helical" evidence="1">
    <location>
        <begin position="138"/>
        <end position="163"/>
    </location>
</feature>
<reference evidence="2 3" key="1">
    <citation type="submission" date="2019-12" db="EMBL/GenBank/DDBJ databases">
        <title>Litoreibacter badius sp. nov., a novel bacteriochlorophyll a-containing bacterium in the genus Litoreibacter.</title>
        <authorList>
            <person name="Kanamuro M."/>
            <person name="Takabe Y."/>
            <person name="Mori K."/>
            <person name="Takaichi S."/>
            <person name="Hanada S."/>
        </authorList>
    </citation>
    <scope>NUCLEOTIDE SEQUENCE [LARGE SCALE GENOMIC DNA]</scope>
    <source>
        <strain evidence="2 3">K6</strain>
    </source>
</reference>
<protein>
    <submittedName>
        <fullName evidence="2">Membrane protein</fullName>
    </submittedName>
</protein>
<keyword evidence="1" id="KW-0812">Transmembrane</keyword>
<proteinExistence type="predicted"/>
<dbReference type="EMBL" id="BLJE01000002">
    <property type="protein sequence ID" value="GFE64736.1"/>
    <property type="molecule type" value="Genomic_DNA"/>
</dbReference>
<feature type="transmembrane region" description="Helical" evidence="1">
    <location>
        <begin position="234"/>
        <end position="258"/>
    </location>
</feature>
<feature type="transmembrane region" description="Helical" evidence="1">
    <location>
        <begin position="28"/>
        <end position="49"/>
    </location>
</feature>
<accession>A0A6N6JET2</accession>
<feature type="transmembrane region" description="Helical" evidence="1">
    <location>
        <begin position="197"/>
        <end position="222"/>
    </location>
</feature>
<dbReference type="Proteomes" id="UP000436822">
    <property type="component" value="Unassembled WGS sequence"/>
</dbReference>
<feature type="transmembrane region" description="Helical" evidence="1">
    <location>
        <begin position="100"/>
        <end position="118"/>
    </location>
</feature>
<keyword evidence="1" id="KW-0472">Membrane</keyword>
<evidence type="ECO:0000256" key="1">
    <source>
        <dbReference type="SAM" id="Phobius"/>
    </source>
</evidence>
<sequence length="359" mass="40009">MRDTYDAAPARQAEPVSFEFRGKAGEWFGIWIVNLLLSIVTLGIYSAWAKVRTKKYFYNHTYVAGRNFDYHATGMQILIGRLIVVAAVVVFQLASSLDPIISLVLILALVVVFPWLIVRSMMFNARMSSFSNVRFNFLGGVGQAFLVFLIYPILTALTLYTTFPLLDRAVKRFSINNHRLGTAKFEMEAPIWPFYKAMLFAALWVLAVGVVAVALTGFQLANLFSLGDVEDDPVAIFTIIGLFYLMFFLAFLPAAFMYQAMTRNVVYNSTELSGGHRFHSNVTTLRLMWIAVSNAVIAAVTLGLMLPWTQVRLANYLANHTYLLPGGSLDDFVGRQVDEGMSVGEAYSDLEGIDVGLPI</sequence>
<feature type="transmembrane region" description="Helical" evidence="1">
    <location>
        <begin position="287"/>
        <end position="306"/>
    </location>
</feature>
<dbReference type="OrthoDB" id="7462354at2"/>
<name>A0A6N6JET2_9RHOB</name>
<keyword evidence="1" id="KW-1133">Transmembrane helix</keyword>
<comment type="caution">
    <text evidence="2">The sequence shown here is derived from an EMBL/GenBank/DDBJ whole genome shotgun (WGS) entry which is preliminary data.</text>
</comment>
<dbReference type="Pfam" id="PF05987">
    <property type="entry name" value="DUF898"/>
    <property type="match status" value="1"/>
</dbReference>
<keyword evidence="3" id="KW-1185">Reference proteome</keyword>
<dbReference type="AlphaFoldDB" id="A0A6N6JET2"/>
<organism evidence="2 3">
    <name type="scientific">Litoreibacter roseus</name>
    <dbReference type="NCBI Taxonomy" id="2601869"/>
    <lineage>
        <taxon>Bacteria</taxon>
        <taxon>Pseudomonadati</taxon>
        <taxon>Pseudomonadota</taxon>
        <taxon>Alphaproteobacteria</taxon>
        <taxon>Rhodobacterales</taxon>
        <taxon>Roseobacteraceae</taxon>
        <taxon>Litoreibacter</taxon>
    </lineage>
</organism>
<dbReference type="InterPro" id="IPR010295">
    <property type="entry name" value="DUF898"/>
</dbReference>
<evidence type="ECO:0000313" key="2">
    <source>
        <dbReference type="EMBL" id="GFE64736.1"/>
    </source>
</evidence>
<evidence type="ECO:0000313" key="3">
    <source>
        <dbReference type="Proteomes" id="UP000436822"/>
    </source>
</evidence>
<dbReference type="RefSeq" id="WP_159806146.1">
    <property type="nucleotide sequence ID" value="NZ_BLJE01000002.1"/>
</dbReference>